<sequence length="114" mass="13765">CEVKHGAQPMKTDHFPIETIFDLQTDVVDPRQRRNWKAADWDEIRKDLEERLELLGEPNEITTEDDFWRILKTLDSTVEEVIDEHIPYNKPSPHQRRWWNKDLTQMRKTRNNLG</sequence>
<comment type="caution">
    <text evidence="1">The sequence shown here is derived from an EMBL/GenBank/DDBJ whole genome shotgun (WGS) entry which is preliminary data.</text>
</comment>
<organism evidence="1 2">
    <name type="scientific">Lentinula boryana</name>
    <dbReference type="NCBI Taxonomy" id="40481"/>
    <lineage>
        <taxon>Eukaryota</taxon>
        <taxon>Fungi</taxon>
        <taxon>Dikarya</taxon>
        <taxon>Basidiomycota</taxon>
        <taxon>Agaricomycotina</taxon>
        <taxon>Agaricomycetes</taxon>
        <taxon>Agaricomycetidae</taxon>
        <taxon>Agaricales</taxon>
        <taxon>Marasmiineae</taxon>
        <taxon>Omphalotaceae</taxon>
        <taxon>Lentinula</taxon>
    </lineage>
</organism>
<evidence type="ECO:0000313" key="2">
    <source>
        <dbReference type="Proteomes" id="UP001163828"/>
    </source>
</evidence>
<keyword evidence="2" id="KW-1185">Reference proteome</keyword>
<evidence type="ECO:0008006" key="3">
    <source>
        <dbReference type="Google" id="ProtNLM"/>
    </source>
</evidence>
<proteinExistence type="predicted"/>
<feature type="non-terminal residue" evidence="1">
    <location>
        <position position="114"/>
    </location>
</feature>
<feature type="non-terminal residue" evidence="1">
    <location>
        <position position="1"/>
    </location>
</feature>
<dbReference type="EMBL" id="MU791835">
    <property type="protein sequence ID" value="KAJ3990600.1"/>
    <property type="molecule type" value="Genomic_DNA"/>
</dbReference>
<accession>A0ABQ8PWY3</accession>
<dbReference type="Proteomes" id="UP001163828">
    <property type="component" value="Unassembled WGS sequence"/>
</dbReference>
<gene>
    <name evidence="1" type="ORF">F5050DRAFT_1531334</name>
</gene>
<name>A0ABQ8PWY3_9AGAR</name>
<reference evidence="1" key="1">
    <citation type="submission" date="2022-08" db="EMBL/GenBank/DDBJ databases">
        <authorList>
            <consortium name="DOE Joint Genome Institute"/>
            <person name="Min B."/>
            <person name="Riley R."/>
            <person name="Sierra-Patev S."/>
            <person name="Naranjo-Ortiz M."/>
            <person name="Looney B."/>
            <person name="Konkel Z."/>
            <person name="Slot J.C."/>
            <person name="Sakamoto Y."/>
            <person name="Steenwyk J.L."/>
            <person name="Rokas A."/>
            <person name="Carro J."/>
            <person name="Camarero S."/>
            <person name="Ferreira P."/>
            <person name="Molpeceres G."/>
            <person name="Ruiz-Duenas F.J."/>
            <person name="Serrano A."/>
            <person name="Henrissat B."/>
            <person name="Drula E."/>
            <person name="Hughes K.W."/>
            <person name="Mata J.L."/>
            <person name="Ishikawa N.K."/>
            <person name="Vargas-Isla R."/>
            <person name="Ushijima S."/>
            <person name="Smith C.A."/>
            <person name="Ahrendt S."/>
            <person name="Andreopoulos W."/>
            <person name="He G."/>
            <person name="Labutti K."/>
            <person name="Lipzen A."/>
            <person name="Ng V."/>
            <person name="Sandor L."/>
            <person name="Barry K."/>
            <person name="Martinez A.T."/>
            <person name="Xiao Y."/>
            <person name="Gibbons J.G."/>
            <person name="Terashima K."/>
            <person name="Hibbett D.S."/>
            <person name="Grigoriev I.V."/>
        </authorList>
    </citation>
    <scope>NUCLEOTIDE SEQUENCE</scope>
    <source>
        <strain evidence="1">TFB10827</strain>
    </source>
</reference>
<evidence type="ECO:0000313" key="1">
    <source>
        <dbReference type="EMBL" id="KAJ3990600.1"/>
    </source>
</evidence>
<protein>
    <recommendedName>
        <fullName evidence="3">Endonuclease/exonuclease/phosphatase domain-containing protein</fullName>
    </recommendedName>
</protein>